<evidence type="ECO:0000313" key="2">
    <source>
        <dbReference type="Proteomes" id="UP001160148"/>
    </source>
</evidence>
<dbReference type="Proteomes" id="UP001160148">
    <property type="component" value="Unassembled WGS sequence"/>
</dbReference>
<dbReference type="AlphaFoldDB" id="A0AAV0WZM3"/>
<accession>A0AAV0WZM3</accession>
<evidence type="ECO:0000313" key="1">
    <source>
        <dbReference type="EMBL" id="CAI6361183.1"/>
    </source>
</evidence>
<comment type="caution">
    <text evidence="1">The sequence shown here is derived from an EMBL/GenBank/DDBJ whole genome shotgun (WGS) entry which is preliminary data.</text>
</comment>
<gene>
    <name evidence="1" type="ORF">MEUPH1_LOCUS16394</name>
</gene>
<sequence>MLNANFSFAVSPTADECVDRAGATDMLGAVSCYDYLTRYGMGHCSNPYIRENCCAAVKYVCNGGGPSRQLQLQQFG</sequence>
<keyword evidence="2" id="KW-1185">Reference proteome</keyword>
<protein>
    <submittedName>
        <fullName evidence="1">Uncharacterized protein</fullName>
    </submittedName>
</protein>
<proteinExistence type="predicted"/>
<dbReference type="EMBL" id="CARXXK010000003">
    <property type="protein sequence ID" value="CAI6361183.1"/>
    <property type="molecule type" value="Genomic_DNA"/>
</dbReference>
<name>A0AAV0WZM3_9HEMI</name>
<organism evidence="1 2">
    <name type="scientific">Macrosiphum euphorbiae</name>
    <name type="common">potato aphid</name>
    <dbReference type="NCBI Taxonomy" id="13131"/>
    <lineage>
        <taxon>Eukaryota</taxon>
        <taxon>Metazoa</taxon>
        <taxon>Ecdysozoa</taxon>
        <taxon>Arthropoda</taxon>
        <taxon>Hexapoda</taxon>
        <taxon>Insecta</taxon>
        <taxon>Pterygota</taxon>
        <taxon>Neoptera</taxon>
        <taxon>Paraneoptera</taxon>
        <taxon>Hemiptera</taxon>
        <taxon>Sternorrhyncha</taxon>
        <taxon>Aphidomorpha</taxon>
        <taxon>Aphidoidea</taxon>
        <taxon>Aphididae</taxon>
        <taxon>Macrosiphini</taxon>
        <taxon>Macrosiphum</taxon>
    </lineage>
</organism>
<reference evidence="1 2" key="1">
    <citation type="submission" date="2023-01" db="EMBL/GenBank/DDBJ databases">
        <authorList>
            <person name="Whitehead M."/>
        </authorList>
    </citation>
    <scope>NUCLEOTIDE SEQUENCE [LARGE SCALE GENOMIC DNA]</scope>
</reference>